<dbReference type="GO" id="GO:0005634">
    <property type="term" value="C:nucleus"/>
    <property type="evidence" value="ECO:0007669"/>
    <property type="project" value="TreeGrafter"/>
</dbReference>
<dbReference type="InterPro" id="IPR041667">
    <property type="entry name" value="Cupin_8"/>
</dbReference>
<organism evidence="2 3">
    <name type="scientific">Phanerochaete carnosa (strain HHB-10118-sp)</name>
    <name type="common">White-rot fungus</name>
    <name type="synonym">Peniophora carnosa</name>
    <dbReference type="NCBI Taxonomy" id="650164"/>
    <lineage>
        <taxon>Eukaryota</taxon>
        <taxon>Fungi</taxon>
        <taxon>Dikarya</taxon>
        <taxon>Basidiomycota</taxon>
        <taxon>Agaricomycotina</taxon>
        <taxon>Agaricomycetes</taxon>
        <taxon>Polyporales</taxon>
        <taxon>Phanerochaetaceae</taxon>
        <taxon>Phanerochaete</taxon>
    </lineage>
</organism>
<dbReference type="PANTHER" id="PTHR12480:SF6">
    <property type="entry name" value="2-OXOGLUTARATE AND IRON-DEPENDENT OXYGENASE JMJD4"/>
    <property type="match status" value="1"/>
</dbReference>
<dbReference type="Gene3D" id="2.60.120.650">
    <property type="entry name" value="Cupin"/>
    <property type="match status" value="1"/>
</dbReference>
<dbReference type="FunCoup" id="K5USS4">
    <property type="interactions" value="226"/>
</dbReference>
<dbReference type="EMBL" id="JH930474">
    <property type="protein sequence ID" value="EKM52981.1"/>
    <property type="molecule type" value="Genomic_DNA"/>
</dbReference>
<keyword evidence="3" id="KW-1185">Reference proteome</keyword>
<sequence>MRETQAQIDPTPDGVDRLEDAPTYEEFLERYLKPNKPVVIGIDLAKSWPALREWTVPTPPEAASGSSRQIDWQHLSDAYGDHVVSVANCSKVDSFGNLECDTARFRDVVSQWQNGEGQLLYVKDWHLARSIESAPSVFSPATCSTGTIPFYVTPHIFADDWMNAFYTTHTSDDFRFVYVGAAGTFTPLHRDVYCSYSWSTNVCGRKRWWLFPPEQTSYLFMPARKLCVHDVRSVDLERFPDFAKTRPLVVEQEAGETIFVPSGWYHQVENLTACISINHNWCNSVGLPVLYSSMCDKVIEVEHALEDVRDMLRTSHSGDERAWKAEFCSVVQELVQQDAGWNWLTFWRMVAHALQSAVRQDSVVKTDEVRVR</sequence>
<proteinExistence type="predicted"/>
<reference evidence="2 3" key="1">
    <citation type="journal article" date="2012" name="BMC Genomics">
        <title>Comparative genomics of the white-rot fungi, Phanerochaete carnosa and P. chrysosporium, to elucidate the genetic basis of the distinct wood types they colonize.</title>
        <authorList>
            <person name="Suzuki H."/>
            <person name="MacDonald J."/>
            <person name="Syed K."/>
            <person name="Salamov A."/>
            <person name="Hori C."/>
            <person name="Aerts A."/>
            <person name="Henrissat B."/>
            <person name="Wiebenga A."/>
            <person name="vanKuyk P.A."/>
            <person name="Barry K."/>
            <person name="Lindquist E."/>
            <person name="LaButti K."/>
            <person name="Lapidus A."/>
            <person name="Lucas S."/>
            <person name="Coutinho P."/>
            <person name="Gong Y."/>
            <person name="Samejima M."/>
            <person name="Mahadevan R."/>
            <person name="Abou-Zaid M."/>
            <person name="de Vries R.P."/>
            <person name="Igarashi K."/>
            <person name="Yadav J.S."/>
            <person name="Grigoriev I.V."/>
            <person name="Master E.R."/>
        </authorList>
    </citation>
    <scope>NUCLEOTIDE SEQUENCE [LARGE SCALE GENOMIC DNA]</scope>
    <source>
        <strain evidence="2 3">HHB-10118-sp</strain>
    </source>
</reference>
<accession>K5USS4</accession>
<dbReference type="InterPro" id="IPR050910">
    <property type="entry name" value="JMJD6_ArgDemeth/LysHydrox"/>
</dbReference>
<evidence type="ECO:0000313" key="2">
    <source>
        <dbReference type="EMBL" id="EKM52981.1"/>
    </source>
</evidence>
<dbReference type="OrthoDB" id="424465at2759"/>
<dbReference type="GeneID" id="18919615"/>
<dbReference type="Proteomes" id="UP000008370">
    <property type="component" value="Unassembled WGS sequence"/>
</dbReference>
<dbReference type="RefSeq" id="XP_007397602.1">
    <property type="nucleotide sequence ID" value="XM_007397540.1"/>
</dbReference>
<dbReference type="GO" id="GO:0005737">
    <property type="term" value="C:cytoplasm"/>
    <property type="evidence" value="ECO:0007669"/>
    <property type="project" value="TreeGrafter"/>
</dbReference>
<name>K5USS4_PHACS</name>
<evidence type="ECO:0000313" key="3">
    <source>
        <dbReference type="Proteomes" id="UP000008370"/>
    </source>
</evidence>
<feature type="domain" description="JmjC" evidence="1">
    <location>
        <begin position="142"/>
        <end position="298"/>
    </location>
</feature>
<dbReference type="SUPFAM" id="SSF51197">
    <property type="entry name" value="Clavaminate synthase-like"/>
    <property type="match status" value="1"/>
</dbReference>
<dbReference type="GO" id="GO:0016706">
    <property type="term" value="F:2-oxoglutarate-dependent dioxygenase activity"/>
    <property type="evidence" value="ECO:0007669"/>
    <property type="project" value="TreeGrafter"/>
</dbReference>
<dbReference type="PANTHER" id="PTHR12480">
    <property type="entry name" value="ARGININE DEMETHYLASE AND LYSYL-HYDROXYLASE JMJD"/>
    <property type="match status" value="1"/>
</dbReference>
<protein>
    <recommendedName>
        <fullName evidence="1">JmjC domain-containing protein</fullName>
    </recommendedName>
</protein>
<dbReference type="InterPro" id="IPR003347">
    <property type="entry name" value="JmjC_dom"/>
</dbReference>
<dbReference type="GO" id="GO:0043565">
    <property type="term" value="F:sequence-specific DNA binding"/>
    <property type="evidence" value="ECO:0007669"/>
    <property type="project" value="TreeGrafter"/>
</dbReference>
<dbReference type="STRING" id="650164.K5USS4"/>
<evidence type="ECO:0000259" key="1">
    <source>
        <dbReference type="PROSITE" id="PS51184"/>
    </source>
</evidence>
<dbReference type="PROSITE" id="PS51184">
    <property type="entry name" value="JMJC"/>
    <property type="match status" value="1"/>
</dbReference>
<dbReference type="AlphaFoldDB" id="K5USS4"/>
<dbReference type="GO" id="GO:0045905">
    <property type="term" value="P:positive regulation of translational termination"/>
    <property type="evidence" value="ECO:0007669"/>
    <property type="project" value="TreeGrafter"/>
</dbReference>
<dbReference type="Pfam" id="PF13621">
    <property type="entry name" value="Cupin_8"/>
    <property type="match status" value="1"/>
</dbReference>
<dbReference type="KEGG" id="pco:PHACADRAFT_30100"/>
<dbReference type="InParanoid" id="K5USS4"/>
<dbReference type="HOGENOM" id="CLU_016785_2_3_1"/>
<gene>
    <name evidence="2" type="ORF">PHACADRAFT_30100</name>
</gene>
<dbReference type="SMART" id="SM00558">
    <property type="entry name" value="JmjC"/>
    <property type="match status" value="1"/>
</dbReference>